<protein>
    <submittedName>
        <fullName evidence="1">3240_t:CDS:1</fullName>
    </submittedName>
</protein>
<accession>A0A9N9C857</accession>
<dbReference type="EMBL" id="CAJVPP010002262">
    <property type="protein sequence ID" value="CAG8594113.1"/>
    <property type="molecule type" value="Genomic_DNA"/>
</dbReference>
<comment type="caution">
    <text evidence="1">The sequence shown here is derived from an EMBL/GenBank/DDBJ whole genome shotgun (WGS) entry which is preliminary data.</text>
</comment>
<reference evidence="1" key="1">
    <citation type="submission" date="2021-06" db="EMBL/GenBank/DDBJ databases">
        <authorList>
            <person name="Kallberg Y."/>
            <person name="Tangrot J."/>
            <person name="Rosling A."/>
        </authorList>
    </citation>
    <scope>NUCLEOTIDE SEQUENCE</scope>
    <source>
        <strain evidence="1">87-6 pot B 2015</strain>
    </source>
</reference>
<organism evidence="1 2">
    <name type="scientific">Funneliformis mosseae</name>
    <name type="common">Endomycorrhizal fungus</name>
    <name type="synonym">Glomus mosseae</name>
    <dbReference type="NCBI Taxonomy" id="27381"/>
    <lineage>
        <taxon>Eukaryota</taxon>
        <taxon>Fungi</taxon>
        <taxon>Fungi incertae sedis</taxon>
        <taxon>Mucoromycota</taxon>
        <taxon>Glomeromycotina</taxon>
        <taxon>Glomeromycetes</taxon>
        <taxon>Glomerales</taxon>
        <taxon>Glomeraceae</taxon>
        <taxon>Funneliformis</taxon>
    </lineage>
</organism>
<evidence type="ECO:0000313" key="2">
    <source>
        <dbReference type="Proteomes" id="UP000789375"/>
    </source>
</evidence>
<keyword evidence="2" id="KW-1185">Reference proteome</keyword>
<gene>
    <name evidence="1" type="ORF">FMOSSE_LOCUS8598</name>
</gene>
<dbReference type="Proteomes" id="UP000789375">
    <property type="component" value="Unassembled WGS sequence"/>
</dbReference>
<dbReference type="AlphaFoldDB" id="A0A9N9C857"/>
<proteinExistence type="predicted"/>
<evidence type="ECO:0000313" key="1">
    <source>
        <dbReference type="EMBL" id="CAG8594113.1"/>
    </source>
</evidence>
<name>A0A9N9C857_FUNMO</name>
<sequence length="45" mass="4717">MKIKVPPIVAIIILIVPNSLLELMEATGADVSGYAGVVLVAKLQK</sequence>